<proteinExistence type="predicted"/>
<accession>A0ACC3B505</accession>
<organism evidence="1 2">
    <name type="scientific">Aspergillus melleus</name>
    <dbReference type="NCBI Taxonomy" id="138277"/>
    <lineage>
        <taxon>Eukaryota</taxon>
        <taxon>Fungi</taxon>
        <taxon>Dikarya</taxon>
        <taxon>Ascomycota</taxon>
        <taxon>Pezizomycotina</taxon>
        <taxon>Eurotiomycetes</taxon>
        <taxon>Eurotiomycetidae</taxon>
        <taxon>Eurotiales</taxon>
        <taxon>Aspergillaceae</taxon>
        <taxon>Aspergillus</taxon>
        <taxon>Aspergillus subgen. Circumdati</taxon>
    </lineage>
</organism>
<keyword evidence="2" id="KW-1185">Reference proteome</keyword>
<comment type="caution">
    <text evidence="1">The sequence shown here is derived from an EMBL/GenBank/DDBJ whole genome shotgun (WGS) entry which is preliminary data.</text>
</comment>
<name>A0ACC3B505_9EURO</name>
<dbReference type="EMBL" id="JAOPJF010000023">
    <property type="protein sequence ID" value="KAK1145534.1"/>
    <property type="molecule type" value="Genomic_DNA"/>
</dbReference>
<gene>
    <name evidence="1" type="ORF">N8T08_004092</name>
</gene>
<dbReference type="Proteomes" id="UP001177260">
    <property type="component" value="Unassembled WGS sequence"/>
</dbReference>
<evidence type="ECO:0000313" key="2">
    <source>
        <dbReference type="Proteomes" id="UP001177260"/>
    </source>
</evidence>
<evidence type="ECO:0000313" key="1">
    <source>
        <dbReference type="EMBL" id="KAK1145534.1"/>
    </source>
</evidence>
<protein>
    <submittedName>
        <fullName evidence="1">Uncharacterized protein</fullName>
    </submittedName>
</protein>
<sequence>MNSSYVVLARLSFWLACMVFIHEWFILNLPSPDGEDLIIDTDMFSDVGDAGALLLACTSKRTNLLAVNINQPSIYSAMAVLNMLGYYKLLRAPVGIRSPRSNETYLDTTAFKHGEYASKIMHHWKGYLSPVHKHGQDWLVHDPVRLYRHYLSQAGPNGVRIASLGLLDNLADLLDSPGDDLSSLSGYELVSRTVKELVIMGGEYPHGLEDNFRLSPGAAAKVAIDWPGKIVFAGSELGRNVYSGARFITQGNASDPVRAAYEWYNGYSRSRQSWDPLTMLYALEGPAKTFKLAGTGGHNFVYPNGTNLWMKGNLQYPRAYLKLKAWNETVAAKLENLYLQGAARFAR</sequence>
<reference evidence="1 2" key="1">
    <citation type="journal article" date="2023" name="ACS Omega">
        <title>Identification of the Neoaspergillic Acid Biosynthesis Gene Cluster by Establishing an In Vitro CRISPR-Ribonucleoprotein Genetic System in Aspergillus melleus.</title>
        <authorList>
            <person name="Yuan B."/>
            <person name="Grau M.F."/>
            <person name="Murata R.M."/>
            <person name="Torok T."/>
            <person name="Venkateswaran K."/>
            <person name="Stajich J.E."/>
            <person name="Wang C.C.C."/>
        </authorList>
    </citation>
    <scope>NUCLEOTIDE SEQUENCE [LARGE SCALE GENOMIC DNA]</scope>
    <source>
        <strain evidence="1 2">IMV 1140</strain>
    </source>
</reference>